<protein>
    <submittedName>
        <fullName evidence="6">Putative Transcriptional regulator, GntR family</fullName>
    </submittedName>
</protein>
<dbReference type="Gene3D" id="1.10.10.10">
    <property type="entry name" value="Winged helix-like DNA-binding domain superfamily/Winged helix DNA-binding domain"/>
    <property type="match status" value="1"/>
</dbReference>
<feature type="region of interest" description="Disordered" evidence="4">
    <location>
        <begin position="1"/>
        <end position="28"/>
    </location>
</feature>
<name>A0A0D6JG02_9HYPH</name>
<dbReference type="PROSITE" id="PS50949">
    <property type="entry name" value="HTH_GNTR"/>
    <property type="match status" value="1"/>
</dbReference>
<dbReference type="InterPro" id="IPR011663">
    <property type="entry name" value="UTRA"/>
</dbReference>
<dbReference type="InterPro" id="IPR050679">
    <property type="entry name" value="Bact_HTH_transcr_reg"/>
</dbReference>
<keyword evidence="1" id="KW-0805">Transcription regulation</keyword>
<dbReference type="PANTHER" id="PTHR44846:SF1">
    <property type="entry name" value="MANNOSYL-D-GLYCERATE TRANSPORT_METABOLISM SYSTEM REPRESSOR MNGR-RELATED"/>
    <property type="match status" value="1"/>
</dbReference>
<organism evidence="6 7">
    <name type="scientific">Candidatus Filomicrobium marinum</name>
    <dbReference type="NCBI Taxonomy" id="1608628"/>
    <lineage>
        <taxon>Bacteria</taxon>
        <taxon>Pseudomonadati</taxon>
        <taxon>Pseudomonadota</taxon>
        <taxon>Alphaproteobacteria</taxon>
        <taxon>Hyphomicrobiales</taxon>
        <taxon>Hyphomicrobiaceae</taxon>
        <taxon>Filomicrobium</taxon>
    </lineage>
</organism>
<dbReference type="Gene3D" id="3.40.1410.10">
    <property type="entry name" value="Chorismate lyase-like"/>
    <property type="match status" value="1"/>
</dbReference>
<dbReference type="InterPro" id="IPR028978">
    <property type="entry name" value="Chorismate_lyase_/UTRA_dom_sf"/>
</dbReference>
<dbReference type="GO" id="GO:0045892">
    <property type="term" value="P:negative regulation of DNA-templated transcription"/>
    <property type="evidence" value="ECO:0007669"/>
    <property type="project" value="TreeGrafter"/>
</dbReference>
<keyword evidence="7" id="KW-1185">Reference proteome</keyword>
<dbReference type="GO" id="GO:0003700">
    <property type="term" value="F:DNA-binding transcription factor activity"/>
    <property type="evidence" value="ECO:0007669"/>
    <property type="project" value="InterPro"/>
</dbReference>
<dbReference type="SUPFAM" id="SSF46785">
    <property type="entry name" value="Winged helix' DNA-binding domain"/>
    <property type="match status" value="1"/>
</dbReference>
<dbReference type="InterPro" id="IPR000524">
    <property type="entry name" value="Tscrpt_reg_HTH_GntR"/>
</dbReference>
<dbReference type="PANTHER" id="PTHR44846">
    <property type="entry name" value="MANNOSYL-D-GLYCERATE TRANSPORT/METABOLISM SYSTEM REPRESSOR MNGR-RELATED"/>
    <property type="match status" value="1"/>
</dbReference>
<evidence type="ECO:0000313" key="6">
    <source>
        <dbReference type="EMBL" id="CPR19259.1"/>
    </source>
</evidence>
<reference evidence="7" key="1">
    <citation type="submission" date="2015-02" db="EMBL/GenBank/DDBJ databases">
        <authorList>
            <person name="Chooi Y.-H."/>
        </authorList>
    </citation>
    <scope>NUCLEOTIDE SEQUENCE [LARGE SCALE GENOMIC DNA]</scope>
    <source>
        <strain evidence="7">strain Y</strain>
    </source>
</reference>
<dbReference type="RefSeq" id="WP_160298698.1">
    <property type="nucleotide sequence ID" value="NZ_LN829118.1"/>
</dbReference>
<evidence type="ECO:0000256" key="1">
    <source>
        <dbReference type="ARBA" id="ARBA00023015"/>
    </source>
</evidence>
<dbReference type="KEGG" id="fiy:BN1229_v1_2080"/>
<keyword evidence="3" id="KW-0804">Transcription</keyword>
<keyword evidence="2" id="KW-0238">DNA-binding</keyword>
<dbReference type="SUPFAM" id="SSF64288">
    <property type="entry name" value="Chorismate lyase-like"/>
    <property type="match status" value="1"/>
</dbReference>
<evidence type="ECO:0000256" key="2">
    <source>
        <dbReference type="ARBA" id="ARBA00023125"/>
    </source>
</evidence>
<feature type="domain" description="HTH gntR-type" evidence="5">
    <location>
        <begin position="46"/>
        <end position="114"/>
    </location>
</feature>
<dbReference type="InterPro" id="IPR036388">
    <property type="entry name" value="WH-like_DNA-bd_sf"/>
</dbReference>
<dbReference type="Pfam" id="PF00392">
    <property type="entry name" value="GntR"/>
    <property type="match status" value="1"/>
</dbReference>
<dbReference type="GO" id="GO:0003677">
    <property type="term" value="F:DNA binding"/>
    <property type="evidence" value="ECO:0007669"/>
    <property type="project" value="UniProtKB-KW"/>
</dbReference>
<evidence type="ECO:0000259" key="5">
    <source>
        <dbReference type="PROSITE" id="PS50949"/>
    </source>
</evidence>
<proteinExistence type="predicted"/>
<dbReference type="EMBL" id="LN829119">
    <property type="protein sequence ID" value="CPR19259.1"/>
    <property type="molecule type" value="Genomic_DNA"/>
</dbReference>
<dbReference type="InterPro" id="IPR036390">
    <property type="entry name" value="WH_DNA-bd_sf"/>
</dbReference>
<sequence>MSTVKCQPDDTESATFKQPSGRKKRGRSRLEKFLQSELNRAATAKLPKHKLLSEVLASAIAKGILAEGERLPAEADLTTMTPYSLGTVQKALATLVDQGLVRRRKALGTEVQSWRGRLEDPLHFRFGDFDGQWQPVYPHLLSRKPVEPGPAIYELLGECTSPICLERKINIADQFNVHSLFYVDADRFPIFLDRTDAELEGVNLKKLMQSETPFRRITQRLRLVQPERRVAKHIKTKPGETALLLRATVYGDADQIIYVHDVTIPQSASDLWIEGKPSTLPHSGEFFKF</sequence>
<dbReference type="Pfam" id="PF07702">
    <property type="entry name" value="UTRA"/>
    <property type="match status" value="1"/>
</dbReference>
<dbReference type="SMART" id="SM00345">
    <property type="entry name" value="HTH_GNTR"/>
    <property type="match status" value="1"/>
</dbReference>
<evidence type="ECO:0000313" key="7">
    <source>
        <dbReference type="Proteomes" id="UP000033187"/>
    </source>
</evidence>
<accession>A0A0D6JG02</accession>
<dbReference type="Proteomes" id="UP000033187">
    <property type="component" value="Chromosome 1"/>
</dbReference>
<gene>
    <name evidence="6" type="ORF">YBN1229_v1_2080</name>
</gene>
<evidence type="ECO:0000256" key="3">
    <source>
        <dbReference type="ARBA" id="ARBA00023163"/>
    </source>
</evidence>
<evidence type="ECO:0000256" key="4">
    <source>
        <dbReference type="SAM" id="MobiDB-lite"/>
    </source>
</evidence>
<dbReference type="KEGG" id="fil:BN1229_v1_2080"/>
<dbReference type="AlphaFoldDB" id="A0A0D6JG02"/>